<dbReference type="InterPro" id="IPR014284">
    <property type="entry name" value="RNA_pol_sigma-70_dom"/>
</dbReference>
<dbReference type="InterPro" id="IPR007627">
    <property type="entry name" value="RNA_pol_sigma70_r2"/>
</dbReference>
<evidence type="ECO:0000256" key="3">
    <source>
        <dbReference type="ARBA" id="ARBA00023082"/>
    </source>
</evidence>
<keyword evidence="7" id="KW-1185">Reference proteome</keyword>
<comment type="caution">
    <text evidence="6">The sequence shown here is derived from an EMBL/GenBank/DDBJ whole genome shotgun (WGS) entry which is preliminary data.</text>
</comment>
<organism evidence="6 7">
    <name type="scientific">Spongiivirga citrea</name>
    <dbReference type="NCBI Taxonomy" id="1481457"/>
    <lineage>
        <taxon>Bacteria</taxon>
        <taxon>Pseudomonadati</taxon>
        <taxon>Bacteroidota</taxon>
        <taxon>Flavobacteriia</taxon>
        <taxon>Flavobacteriales</taxon>
        <taxon>Flavobacteriaceae</taxon>
        <taxon>Spongiivirga</taxon>
    </lineage>
</organism>
<dbReference type="GO" id="GO:0006352">
    <property type="term" value="P:DNA-templated transcription initiation"/>
    <property type="evidence" value="ECO:0007669"/>
    <property type="project" value="InterPro"/>
</dbReference>
<dbReference type="SUPFAM" id="SSF88659">
    <property type="entry name" value="Sigma3 and sigma4 domains of RNA polymerase sigma factors"/>
    <property type="match status" value="1"/>
</dbReference>
<dbReference type="InterPro" id="IPR036388">
    <property type="entry name" value="WH-like_DNA-bd_sf"/>
</dbReference>
<dbReference type="InterPro" id="IPR013324">
    <property type="entry name" value="RNA_pol_sigma_r3/r4-like"/>
</dbReference>
<evidence type="ECO:0000256" key="2">
    <source>
        <dbReference type="ARBA" id="ARBA00023015"/>
    </source>
</evidence>
<protein>
    <submittedName>
        <fullName evidence="6">Sigma-70 family RNA polymerase sigma factor</fullName>
    </submittedName>
</protein>
<name>A0A6M0CMA2_9FLAO</name>
<evidence type="ECO:0000259" key="5">
    <source>
        <dbReference type="Pfam" id="PF04542"/>
    </source>
</evidence>
<evidence type="ECO:0000256" key="4">
    <source>
        <dbReference type="ARBA" id="ARBA00023163"/>
    </source>
</evidence>
<dbReference type="PANTHER" id="PTHR43133:SF46">
    <property type="entry name" value="RNA POLYMERASE SIGMA-70 FACTOR ECF SUBFAMILY"/>
    <property type="match status" value="1"/>
</dbReference>
<sequence>MNKKEVDILRSDDRLGIKSLYNAHRAAFLNFGKRYGLDQDQLADVYQEAFLALRKHAVSGKLAEVKSGLKTYLFGIGKYLIFDLLKKEKKHTEYDSNLHSNTDDYEETIISETPELTKEQQLLRTYFKELGKKCRQVLTFFYYRGLSIEEIVQQGGYENANTVKAQKSRCLKTLKQLIKS</sequence>
<dbReference type="Gene3D" id="1.10.1740.10">
    <property type="match status" value="1"/>
</dbReference>
<dbReference type="EMBL" id="JAABOQ010000009">
    <property type="protein sequence ID" value="NER19065.1"/>
    <property type="molecule type" value="Genomic_DNA"/>
</dbReference>
<comment type="similarity">
    <text evidence="1">Belongs to the sigma-70 factor family. ECF subfamily.</text>
</comment>
<gene>
    <name evidence="6" type="ORF">GWK10_17755</name>
</gene>
<dbReference type="PANTHER" id="PTHR43133">
    <property type="entry name" value="RNA POLYMERASE ECF-TYPE SIGMA FACTO"/>
    <property type="match status" value="1"/>
</dbReference>
<keyword evidence="4" id="KW-0804">Transcription</keyword>
<dbReference type="InterPro" id="IPR039425">
    <property type="entry name" value="RNA_pol_sigma-70-like"/>
</dbReference>
<dbReference type="GO" id="GO:0016987">
    <property type="term" value="F:sigma factor activity"/>
    <property type="evidence" value="ECO:0007669"/>
    <property type="project" value="UniProtKB-KW"/>
</dbReference>
<dbReference type="InterPro" id="IPR013325">
    <property type="entry name" value="RNA_pol_sigma_r2"/>
</dbReference>
<evidence type="ECO:0000256" key="1">
    <source>
        <dbReference type="ARBA" id="ARBA00010641"/>
    </source>
</evidence>
<dbReference type="RefSeq" id="WP_164033752.1">
    <property type="nucleotide sequence ID" value="NZ_JAABOQ010000009.1"/>
</dbReference>
<reference evidence="6 7" key="1">
    <citation type="submission" date="2020-01" db="EMBL/GenBank/DDBJ databases">
        <title>Spongiivirga citrea KCTC 32990T.</title>
        <authorList>
            <person name="Wang G."/>
        </authorList>
    </citation>
    <scope>NUCLEOTIDE SEQUENCE [LARGE SCALE GENOMIC DNA]</scope>
    <source>
        <strain evidence="6 7">KCTC 32990</strain>
    </source>
</reference>
<feature type="domain" description="RNA polymerase sigma-70 region 2" evidence="5">
    <location>
        <begin position="20"/>
        <end position="90"/>
    </location>
</feature>
<keyword evidence="3" id="KW-0731">Sigma factor</keyword>
<keyword evidence="2" id="KW-0805">Transcription regulation</keyword>
<proteinExistence type="inferred from homology"/>
<dbReference type="AlphaFoldDB" id="A0A6M0CMA2"/>
<dbReference type="Gene3D" id="1.10.10.10">
    <property type="entry name" value="Winged helix-like DNA-binding domain superfamily/Winged helix DNA-binding domain"/>
    <property type="match status" value="1"/>
</dbReference>
<dbReference type="NCBIfam" id="TIGR02937">
    <property type="entry name" value="sigma70-ECF"/>
    <property type="match status" value="1"/>
</dbReference>
<dbReference type="Proteomes" id="UP000474296">
    <property type="component" value="Unassembled WGS sequence"/>
</dbReference>
<accession>A0A6M0CMA2</accession>
<dbReference type="Pfam" id="PF04542">
    <property type="entry name" value="Sigma70_r2"/>
    <property type="match status" value="1"/>
</dbReference>
<evidence type="ECO:0000313" key="6">
    <source>
        <dbReference type="EMBL" id="NER19065.1"/>
    </source>
</evidence>
<dbReference type="SUPFAM" id="SSF88946">
    <property type="entry name" value="Sigma2 domain of RNA polymerase sigma factors"/>
    <property type="match status" value="1"/>
</dbReference>
<evidence type="ECO:0000313" key="7">
    <source>
        <dbReference type="Proteomes" id="UP000474296"/>
    </source>
</evidence>